<evidence type="ECO:0000256" key="1">
    <source>
        <dbReference type="ARBA" id="ARBA00023002"/>
    </source>
</evidence>
<proteinExistence type="predicted"/>
<dbReference type="AlphaFoldDB" id="A0AAD4CCB3"/>
<dbReference type="PANTHER" id="PTHR11496:SF107">
    <property type="entry name" value="ALCOHOL DEHYDROGENASE, PUTATIVE (AFU_ORTHOLOGUE AFUA_1G06800)-RELATED"/>
    <property type="match status" value="1"/>
</dbReference>
<dbReference type="InterPro" id="IPR001670">
    <property type="entry name" value="ADH_Fe/GldA"/>
</dbReference>
<protein>
    <recommendedName>
        <fullName evidence="6">Alcohol dehydrogenase iron-type/glycerol dehydrogenase GldA domain-containing protein</fullName>
    </recommendedName>
</protein>
<evidence type="ECO:0008006" key="6">
    <source>
        <dbReference type="Google" id="ProtNLM"/>
    </source>
</evidence>
<feature type="domain" description="Fe-containing alcohol dehydrogenase-like C-terminal" evidence="3">
    <location>
        <begin position="223"/>
        <end position="429"/>
    </location>
</feature>
<dbReference type="GO" id="GO:0046872">
    <property type="term" value="F:metal ion binding"/>
    <property type="evidence" value="ECO:0007669"/>
    <property type="project" value="InterPro"/>
</dbReference>
<evidence type="ECO:0000313" key="4">
    <source>
        <dbReference type="EMBL" id="KAF9883657.1"/>
    </source>
</evidence>
<dbReference type="Gene3D" id="3.40.50.1970">
    <property type="match status" value="1"/>
</dbReference>
<dbReference type="Pfam" id="PF00465">
    <property type="entry name" value="Fe-ADH"/>
    <property type="match status" value="1"/>
</dbReference>
<dbReference type="InterPro" id="IPR039697">
    <property type="entry name" value="Alcohol_dehydrogenase_Fe"/>
</dbReference>
<dbReference type="CDD" id="cd08192">
    <property type="entry name" value="MAR-like"/>
    <property type="match status" value="1"/>
</dbReference>
<dbReference type="SUPFAM" id="SSF56796">
    <property type="entry name" value="Dehydroquinate synthase-like"/>
    <property type="match status" value="1"/>
</dbReference>
<dbReference type="Proteomes" id="UP001194746">
    <property type="component" value="Unassembled WGS sequence"/>
</dbReference>
<dbReference type="InterPro" id="IPR056798">
    <property type="entry name" value="ADH_Fe_C"/>
</dbReference>
<dbReference type="GO" id="GO:0004022">
    <property type="term" value="F:alcohol dehydrogenase (NAD+) activity"/>
    <property type="evidence" value="ECO:0007669"/>
    <property type="project" value="TreeGrafter"/>
</dbReference>
<dbReference type="Gene3D" id="1.20.1090.10">
    <property type="entry name" value="Dehydroquinate synthase-like - alpha domain"/>
    <property type="match status" value="1"/>
</dbReference>
<dbReference type="Pfam" id="PF25137">
    <property type="entry name" value="ADH_Fe_C"/>
    <property type="match status" value="1"/>
</dbReference>
<comment type="caution">
    <text evidence="4">The sequence shown here is derived from an EMBL/GenBank/DDBJ whole genome shotgun (WGS) entry which is preliminary data.</text>
</comment>
<reference evidence="4" key="2">
    <citation type="submission" date="2020-02" db="EMBL/GenBank/DDBJ databases">
        <authorList>
            <person name="Gilchrist C.L.M."/>
            <person name="Chooi Y.-H."/>
        </authorList>
    </citation>
    <scope>NUCLEOTIDE SEQUENCE</scope>
    <source>
        <strain evidence="4">MST-FP2251</strain>
    </source>
</reference>
<sequence>MADETKEVYRAAFTSAPASHLAGIPTDALTLPSPSVAYGAPFTESCARHVKDTFHSSRVYIIASGSLSRNTDELDQLVSAIGPERVAGVRKGITPHTPWSEILQATMEAQTLNADCVVTLGAGSITDCAKIVVLAMANNIQTLDELARYSVESTNPPKTVHEPTIPLITIPTTLSGGEYFSLAGGTDPRTQHKQAFLHSGMGARLVILSPQLSLHTPEYHWLSTGIRSVDHCIEALCSLASTPESDDKASAGLRLLVPGLLKTKQDPTDVVARHHCQMGVMLAMDNIRSGVPMGGSHAIGHQLGPLGVAHGVTSCVLCPAVMRYNWDYGGEGSRIREKQERVVDILWAEDMVAETLEKAGKKRGSDVLGELLDVIIRVLGLPRSLTEVGVKEDVLPALSKRALDDFWAATNPVPLVEAAQVLEILHAAL</sequence>
<evidence type="ECO:0000259" key="3">
    <source>
        <dbReference type="Pfam" id="PF25137"/>
    </source>
</evidence>
<gene>
    <name evidence="4" type="ORF">FE257_003091</name>
</gene>
<dbReference type="EMBL" id="VCAU01000154">
    <property type="protein sequence ID" value="KAF9883657.1"/>
    <property type="molecule type" value="Genomic_DNA"/>
</dbReference>
<accession>A0AAD4CCB3</accession>
<organism evidence="4 5">
    <name type="scientific">Aspergillus nanangensis</name>
    <dbReference type="NCBI Taxonomy" id="2582783"/>
    <lineage>
        <taxon>Eukaryota</taxon>
        <taxon>Fungi</taxon>
        <taxon>Dikarya</taxon>
        <taxon>Ascomycota</taxon>
        <taxon>Pezizomycotina</taxon>
        <taxon>Eurotiomycetes</taxon>
        <taxon>Eurotiomycetidae</taxon>
        <taxon>Eurotiales</taxon>
        <taxon>Aspergillaceae</taxon>
        <taxon>Aspergillus</taxon>
        <taxon>Aspergillus subgen. Circumdati</taxon>
    </lineage>
</organism>
<dbReference type="GO" id="GO:0005739">
    <property type="term" value="C:mitochondrion"/>
    <property type="evidence" value="ECO:0007669"/>
    <property type="project" value="TreeGrafter"/>
</dbReference>
<dbReference type="PANTHER" id="PTHR11496">
    <property type="entry name" value="ALCOHOL DEHYDROGENASE"/>
    <property type="match status" value="1"/>
</dbReference>
<keyword evidence="1" id="KW-0560">Oxidoreductase</keyword>
<evidence type="ECO:0000259" key="2">
    <source>
        <dbReference type="Pfam" id="PF00465"/>
    </source>
</evidence>
<evidence type="ECO:0000313" key="5">
    <source>
        <dbReference type="Proteomes" id="UP001194746"/>
    </source>
</evidence>
<keyword evidence="5" id="KW-1185">Reference proteome</keyword>
<feature type="domain" description="Alcohol dehydrogenase iron-type/glycerol dehydrogenase GldA" evidence="2">
    <location>
        <begin position="44"/>
        <end position="210"/>
    </location>
</feature>
<reference evidence="4" key="1">
    <citation type="journal article" date="2019" name="Beilstein J. Org. Chem.">
        <title>Nanangenines: drimane sesquiterpenoids as the dominant metabolite cohort of a novel Australian fungus, Aspergillus nanangensis.</title>
        <authorList>
            <person name="Lacey H.J."/>
            <person name="Gilchrist C.L.M."/>
            <person name="Crombie A."/>
            <person name="Kalaitzis J.A."/>
            <person name="Vuong D."/>
            <person name="Rutledge P.J."/>
            <person name="Turner P."/>
            <person name="Pitt J.I."/>
            <person name="Lacey E."/>
            <person name="Chooi Y.H."/>
            <person name="Piggott A.M."/>
        </authorList>
    </citation>
    <scope>NUCLEOTIDE SEQUENCE</scope>
    <source>
        <strain evidence="4">MST-FP2251</strain>
    </source>
</reference>
<name>A0AAD4CCB3_ASPNN</name>